<dbReference type="KEGG" id="nlo:107225474"/>
<accession>A0A6J0C4X9</accession>
<evidence type="ECO:0000256" key="6">
    <source>
        <dbReference type="ARBA" id="ARBA00023180"/>
    </source>
</evidence>
<dbReference type="AlphaFoldDB" id="A0A6J0C4X9"/>
<evidence type="ECO:0000256" key="4">
    <source>
        <dbReference type="ARBA" id="ARBA00022801"/>
    </source>
</evidence>
<dbReference type="InterPro" id="IPR002018">
    <property type="entry name" value="CarbesteraseB"/>
</dbReference>
<evidence type="ECO:0000256" key="5">
    <source>
        <dbReference type="ARBA" id="ARBA00023157"/>
    </source>
</evidence>
<dbReference type="GeneID" id="107225474"/>
<sequence>MGGLTVNVKQGWLRGTREKSSVGGSYISFNGIPFAAPPVGNLRFADPRPPLPWTGVRDASKEGPKCIQFDLITSTIVGEEDCLYLNVATTSLQGSRPVMVWIHGGAFIFGDGSSAMYSPDYLMKTDIVFVSIQYRLGVLGFLQLDHEVMPGNAGLKDQVAALKWVKENISQFGGDSNNITIFGESAGSASVHYHLVSPLSKGLFHKAIMQSGVILNPWVITPPTVETAHRLAALLGKETTDVHEIVEHLRTIPALQLIQAELQVPTPEDKIRFLFPFRPSIDDKSEQPFLPKNAKELAVKGIDVPVIIGYNSHEGLFFLMGLVDETLETVDKNFEVVVTENLIAENPSKISEVASEIRNFYFKDKSVTRETLDDYVQCYGDLYFVNGVLKTVEYQQKKPKTPTYLYKFTRENPQSMSKLLFKVPLKGAAHADELPYLFHTKLYADLFKFEPNSIEQKLSDAMVKMWTDFAKTGNPTPQTDNDLIPVKWSPVTRTSKNYLEIGDELSARANPDEEVSQLFNRISDIVKSQ</sequence>
<comment type="similarity">
    <text evidence="1 7">Belongs to the type-B carboxylesterase/lipase family.</text>
</comment>
<proteinExistence type="inferred from homology"/>
<keyword evidence="3" id="KW-0719">Serine esterase</keyword>
<evidence type="ECO:0000256" key="2">
    <source>
        <dbReference type="ARBA" id="ARBA00010515"/>
    </source>
</evidence>
<dbReference type="InterPro" id="IPR019826">
    <property type="entry name" value="Carboxylesterase_B_AS"/>
</dbReference>
<keyword evidence="6" id="KW-0325">Glycoprotein</keyword>
<dbReference type="PROSITE" id="PS00122">
    <property type="entry name" value="CARBOXYLESTERASE_B_1"/>
    <property type="match status" value="1"/>
</dbReference>
<dbReference type="RefSeq" id="XP_015521444.1">
    <property type="nucleotide sequence ID" value="XM_015665958.2"/>
</dbReference>
<dbReference type="EC" id="3.1.1.-" evidence="7"/>
<evidence type="ECO:0000313" key="10">
    <source>
        <dbReference type="RefSeq" id="XP_015521444.1"/>
    </source>
</evidence>
<reference evidence="10" key="1">
    <citation type="submission" date="2025-08" db="UniProtKB">
        <authorList>
            <consortium name="RefSeq"/>
        </authorList>
    </citation>
    <scope>IDENTIFICATION</scope>
    <source>
        <tissue evidence="10">Thorax and Abdomen</tissue>
    </source>
</reference>
<dbReference type="CDD" id="cd00312">
    <property type="entry name" value="Esterase_lipase"/>
    <property type="match status" value="1"/>
</dbReference>
<dbReference type="InterPro" id="IPR029058">
    <property type="entry name" value="AB_hydrolase_fold"/>
</dbReference>
<keyword evidence="9" id="KW-1185">Reference proteome</keyword>
<keyword evidence="5" id="KW-1015">Disulfide bond</keyword>
<feature type="domain" description="Carboxylesterase type B" evidence="8">
    <location>
        <begin position="5"/>
        <end position="512"/>
    </location>
</feature>
<dbReference type="PROSITE" id="PS01173">
    <property type="entry name" value="LIPASE_GDXG_HIS"/>
    <property type="match status" value="1"/>
</dbReference>
<dbReference type="PANTHER" id="PTHR43142:SF1">
    <property type="entry name" value="CARBOXYLIC ESTER HYDROLASE"/>
    <property type="match status" value="1"/>
</dbReference>
<dbReference type="Proteomes" id="UP000829291">
    <property type="component" value="Chromosome 7"/>
</dbReference>
<keyword evidence="4 7" id="KW-0378">Hydrolase</keyword>
<evidence type="ECO:0000256" key="7">
    <source>
        <dbReference type="RuleBase" id="RU361235"/>
    </source>
</evidence>
<dbReference type="Gene3D" id="3.40.50.1820">
    <property type="entry name" value="alpha/beta hydrolase"/>
    <property type="match status" value="1"/>
</dbReference>
<gene>
    <name evidence="10" type="primary">LOC107225474</name>
</gene>
<dbReference type="OrthoDB" id="19653at2759"/>
<dbReference type="Pfam" id="PF00135">
    <property type="entry name" value="COesterase"/>
    <property type="match status" value="1"/>
</dbReference>
<dbReference type="InterPro" id="IPR002168">
    <property type="entry name" value="Lipase_GDXG_HIS_AS"/>
</dbReference>
<evidence type="ECO:0000256" key="1">
    <source>
        <dbReference type="ARBA" id="ARBA00005964"/>
    </source>
</evidence>
<dbReference type="PANTHER" id="PTHR43142">
    <property type="entry name" value="CARBOXYLIC ESTER HYDROLASE"/>
    <property type="match status" value="1"/>
</dbReference>
<protein>
    <recommendedName>
        <fullName evidence="7">Carboxylic ester hydrolase</fullName>
        <ecNumber evidence="7">3.1.1.-</ecNumber>
    </recommendedName>
</protein>
<name>A0A6J0C4X9_NEOLC</name>
<dbReference type="GO" id="GO:0052689">
    <property type="term" value="F:carboxylic ester hydrolase activity"/>
    <property type="evidence" value="ECO:0007669"/>
    <property type="project" value="UniProtKB-KW"/>
</dbReference>
<dbReference type="InParanoid" id="A0A6J0C4X9"/>
<organism evidence="10">
    <name type="scientific">Neodiprion lecontei</name>
    <name type="common">Redheaded pine sawfly</name>
    <dbReference type="NCBI Taxonomy" id="441921"/>
    <lineage>
        <taxon>Eukaryota</taxon>
        <taxon>Metazoa</taxon>
        <taxon>Ecdysozoa</taxon>
        <taxon>Arthropoda</taxon>
        <taxon>Hexapoda</taxon>
        <taxon>Insecta</taxon>
        <taxon>Pterygota</taxon>
        <taxon>Neoptera</taxon>
        <taxon>Endopterygota</taxon>
        <taxon>Hymenoptera</taxon>
        <taxon>Tenthredinoidea</taxon>
        <taxon>Diprionidae</taxon>
        <taxon>Diprioninae</taxon>
        <taxon>Neodiprion</taxon>
    </lineage>
</organism>
<evidence type="ECO:0000256" key="3">
    <source>
        <dbReference type="ARBA" id="ARBA00022487"/>
    </source>
</evidence>
<comment type="similarity">
    <text evidence="2">Belongs to the 'GDXG' lipolytic enzyme family.</text>
</comment>
<dbReference type="SUPFAM" id="SSF53474">
    <property type="entry name" value="alpha/beta-Hydrolases"/>
    <property type="match status" value="1"/>
</dbReference>
<evidence type="ECO:0000313" key="9">
    <source>
        <dbReference type="Proteomes" id="UP000829291"/>
    </source>
</evidence>
<evidence type="ECO:0000259" key="8">
    <source>
        <dbReference type="Pfam" id="PF00135"/>
    </source>
</evidence>